<name>A0ABU2Z3E1_9ACTN</name>
<dbReference type="EMBL" id="JAVRFJ010000026">
    <property type="protein sequence ID" value="MDT0571102.1"/>
    <property type="molecule type" value="Genomic_DNA"/>
</dbReference>
<reference evidence="2" key="1">
    <citation type="submission" date="2024-05" db="EMBL/GenBank/DDBJ databases">
        <title>30 novel species of actinomycetes from the DSMZ collection.</title>
        <authorList>
            <person name="Nouioui I."/>
        </authorList>
    </citation>
    <scope>NUCLEOTIDE SEQUENCE</scope>
    <source>
        <strain evidence="2">DSM 3412</strain>
    </source>
</reference>
<evidence type="ECO:0000313" key="2">
    <source>
        <dbReference type="EMBL" id="MDT0571102.1"/>
    </source>
</evidence>
<comment type="caution">
    <text evidence="2">The sequence shown here is derived from an EMBL/GenBank/DDBJ whole genome shotgun (WGS) entry which is preliminary data.</text>
</comment>
<evidence type="ECO:0000313" key="3">
    <source>
        <dbReference type="Proteomes" id="UP001180737"/>
    </source>
</evidence>
<evidence type="ECO:0000259" key="1">
    <source>
        <dbReference type="Pfam" id="PF04149"/>
    </source>
</evidence>
<sequence length="62" mass="7004">MSTPHWQKSSYCQEGEACVHISADPTTIRLIESADPTRTTLDTTPTAFGALLRSLKERRRRD</sequence>
<gene>
    <name evidence="2" type="ORF">RM704_27175</name>
</gene>
<dbReference type="InterPro" id="IPR007278">
    <property type="entry name" value="DUF397"/>
</dbReference>
<feature type="domain" description="DUF397" evidence="1">
    <location>
        <begin position="5"/>
        <end position="56"/>
    </location>
</feature>
<organism evidence="2 3">
    <name type="scientific">Streptomyces gottesmaniae</name>
    <dbReference type="NCBI Taxonomy" id="3075518"/>
    <lineage>
        <taxon>Bacteria</taxon>
        <taxon>Bacillati</taxon>
        <taxon>Actinomycetota</taxon>
        <taxon>Actinomycetes</taxon>
        <taxon>Kitasatosporales</taxon>
        <taxon>Streptomycetaceae</taxon>
        <taxon>Streptomyces</taxon>
    </lineage>
</organism>
<dbReference type="Pfam" id="PF04149">
    <property type="entry name" value="DUF397"/>
    <property type="match status" value="1"/>
</dbReference>
<protein>
    <submittedName>
        <fullName evidence="2">DUF397 domain-containing protein</fullName>
    </submittedName>
</protein>
<proteinExistence type="predicted"/>
<accession>A0ABU2Z3E1</accession>
<dbReference type="RefSeq" id="WP_033531845.1">
    <property type="nucleotide sequence ID" value="NZ_JAVRFJ010000026.1"/>
</dbReference>
<keyword evidence="3" id="KW-1185">Reference proteome</keyword>
<dbReference type="Proteomes" id="UP001180737">
    <property type="component" value="Unassembled WGS sequence"/>
</dbReference>